<dbReference type="PATRIC" id="fig|1423734.3.peg.97"/>
<name>X0QTH7_9LACO</name>
<dbReference type="STRING" id="1423734.FC83_GL000098"/>
<dbReference type="EMBL" id="AZGA01000064">
    <property type="protein sequence ID" value="KRM32904.1"/>
    <property type="molecule type" value="Genomic_DNA"/>
</dbReference>
<gene>
    <name evidence="1" type="ORF">FC83_GL000098</name>
</gene>
<protein>
    <submittedName>
        <fullName evidence="1">Uncharacterized protein</fullName>
    </submittedName>
</protein>
<dbReference type="Proteomes" id="UP000051236">
    <property type="component" value="Unassembled WGS sequence"/>
</dbReference>
<dbReference type="OrthoDB" id="9956945at2"/>
<accession>X0QTH7</accession>
<dbReference type="eggNOG" id="ENOG5030AQ4">
    <property type="taxonomic scope" value="Bacteria"/>
</dbReference>
<keyword evidence="2" id="KW-1185">Reference proteome</keyword>
<proteinExistence type="predicted"/>
<comment type="caution">
    <text evidence="1">The sequence shown here is derived from an EMBL/GenBank/DDBJ whole genome shotgun (WGS) entry which is preliminary data.</text>
</comment>
<evidence type="ECO:0000313" key="1">
    <source>
        <dbReference type="EMBL" id="KRM32904.1"/>
    </source>
</evidence>
<sequence>MKQIAKILGIFIVAFVILGGAYKATKMVKQHFERQRIAQMYTTITKTGKLRIGKNRYIYLTDYGRSRLQSNLTFKSTKQKKHVPATAYVVDNSRQVTYDYVNKTTLPKPLTKGTVINLTAPFGLSHGPKFRLDLLAGTDNLVRYPDINISLPEKHNKRSLKLNVIVGYNVSKKGELLQDAPKLAPFAGQTVPFEIQNQGMRTGKFKKNDFKKLAKAPNLDLPASWLKAHPNSLQVNFETLRSATKPTLRYQATIDGKKVTINPTIKLVKTRSYEKDWQATFKPSAQVLAQLNQSKSKRLKVTAAYYGTYVDAYYYPGNSLSGVYTYRK</sequence>
<reference evidence="1 2" key="1">
    <citation type="journal article" date="2015" name="Genome Announc.">
        <title>Expanding the biotechnology potential of lactobacilli through comparative genomics of 213 strains and associated genera.</title>
        <authorList>
            <person name="Sun Z."/>
            <person name="Harris H.M."/>
            <person name="McCann A."/>
            <person name="Guo C."/>
            <person name="Argimon S."/>
            <person name="Zhang W."/>
            <person name="Yang X."/>
            <person name="Jeffery I.B."/>
            <person name="Cooney J.C."/>
            <person name="Kagawa T.F."/>
            <person name="Liu W."/>
            <person name="Song Y."/>
            <person name="Salvetti E."/>
            <person name="Wrobel A."/>
            <person name="Rasinkangas P."/>
            <person name="Parkhill J."/>
            <person name="Rea M.C."/>
            <person name="O'Sullivan O."/>
            <person name="Ritari J."/>
            <person name="Douillard F.P."/>
            <person name="Paul Ross R."/>
            <person name="Yang R."/>
            <person name="Briner A.E."/>
            <person name="Felis G.E."/>
            <person name="de Vos W.M."/>
            <person name="Barrangou R."/>
            <person name="Klaenhammer T.R."/>
            <person name="Caufield P.W."/>
            <person name="Cui Y."/>
            <person name="Zhang H."/>
            <person name="O'Toole P.W."/>
        </authorList>
    </citation>
    <scope>NUCLEOTIDE SEQUENCE [LARGE SCALE GENOMIC DNA]</scope>
    <source>
        <strain evidence="1 2">DSM 18527</strain>
    </source>
</reference>
<evidence type="ECO:0000313" key="2">
    <source>
        <dbReference type="Proteomes" id="UP000051236"/>
    </source>
</evidence>
<organism evidence="1 2">
    <name type="scientific">Agrilactobacillus composti DSM 18527 = JCM 14202</name>
    <dbReference type="NCBI Taxonomy" id="1423734"/>
    <lineage>
        <taxon>Bacteria</taxon>
        <taxon>Bacillati</taxon>
        <taxon>Bacillota</taxon>
        <taxon>Bacilli</taxon>
        <taxon>Lactobacillales</taxon>
        <taxon>Lactobacillaceae</taxon>
        <taxon>Agrilactobacillus</taxon>
    </lineage>
</organism>
<dbReference type="AlphaFoldDB" id="X0QTH7"/>
<dbReference type="RefSeq" id="WP_035456064.1">
    <property type="nucleotide sequence ID" value="NZ_AZGA01000064.1"/>
</dbReference>